<evidence type="ECO:0000313" key="1">
    <source>
        <dbReference type="EMBL" id="EYC03419.1"/>
    </source>
</evidence>
<dbReference type="AlphaFoldDB" id="A0A016TK89"/>
<name>A0A016TK89_9BILA</name>
<dbReference type="EMBL" id="JARK01001430">
    <property type="protein sequence ID" value="EYC03419.1"/>
    <property type="molecule type" value="Genomic_DNA"/>
</dbReference>
<evidence type="ECO:0000313" key="2">
    <source>
        <dbReference type="Proteomes" id="UP000024635"/>
    </source>
</evidence>
<comment type="caution">
    <text evidence="1">The sequence shown here is derived from an EMBL/GenBank/DDBJ whole genome shotgun (WGS) entry which is preliminary data.</text>
</comment>
<organism evidence="1 2">
    <name type="scientific">Ancylostoma ceylanicum</name>
    <dbReference type="NCBI Taxonomy" id="53326"/>
    <lineage>
        <taxon>Eukaryota</taxon>
        <taxon>Metazoa</taxon>
        <taxon>Ecdysozoa</taxon>
        <taxon>Nematoda</taxon>
        <taxon>Chromadorea</taxon>
        <taxon>Rhabditida</taxon>
        <taxon>Rhabditina</taxon>
        <taxon>Rhabditomorpha</taxon>
        <taxon>Strongyloidea</taxon>
        <taxon>Ancylostomatidae</taxon>
        <taxon>Ancylostomatinae</taxon>
        <taxon>Ancylostoma</taxon>
    </lineage>
</organism>
<keyword evidence="2" id="KW-1185">Reference proteome</keyword>
<proteinExistence type="predicted"/>
<dbReference type="Proteomes" id="UP000024635">
    <property type="component" value="Unassembled WGS sequence"/>
</dbReference>
<sequence>MRGDITLNFRTTVDPPLSHGGPPTDGGPTVIPRLSPSYPPIMVSAPTYPTLIPPLLSIPRLKYSAGQWFDEELRAIFKTKLGGKAKAQFEALLWDRKEGSFETLVEAMCAACKGEQRTRRIVALGKLSRLRKTDKQSVADFSIELERLTQKAYLELDEKSLVTTRLTFCTSSW</sequence>
<dbReference type="OrthoDB" id="10608636at2759"/>
<protein>
    <submittedName>
        <fullName evidence="1">Uncharacterized protein</fullName>
    </submittedName>
</protein>
<accession>A0A016TK89</accession>
<reference evidence="2" key="1">
    <citation type="journal article" date="2015" name="Nat. Genet.">
        <title>The genome and transcriptome of the zoonotic hookworm Ancylostoma ceylanicum identify infection-specific gene families.</title>
        <authorList>
            <person name="Schwarz E.M."/>
            <person name="Hu Y."/>
            <person name="Antoshechkin I."/>
            <person name="Miller M.M."/>
            <person name="Sternberg P.W."/>
            <person name="Aroian R.V."/>
        </authorList>
    </citation>
    <scope>NUCLEOTIDE SEQUENCE</scope>
    <source>
        <strain evidence="2">HY135</strain>
    </source>
</reference>
<gene>
    <name evidence="1" type="primary">Acey_s0094.g2748</name>
    <name evidence="1" type="ORF">Y032_0094g2748</name>
</gene>